<comment type="subcellular location">
    <subcellularLocation>
        <location evidence="1">Cytoplasm</location>
    </subcellularLocation>
</comment>
<evidence type="ECO:0000256" key="3">
    <source>
        <dbReference type="ARBA" id="ARBA00022741"/>
    </source>
</evidence>
<keyword evidence="4" id="KW-0067">ATP-binding</keyword>
<reference evidence="6 7" key="1">
    <citation type="journal article" date="2021" name="BMC Genomics">
        <title>Datura genome reveals duplications of psychoactive alkaloid biosynthetic genes and high mutation rate following tissue culture.</title>
        <authorList>
            <person name="Rajewski A."/>
            <person name="Carter-House D."/>
            <person name="Stajich J."/>
            <person name="Litt A."/>
        </authorList>
    </citation>
    <scope>NUCLEOTIDE SEQUENCE [LARGE SCALE GENOMIC DNA]</scope>
    <source>
        <strain evidence="6">AR-01</strain>
    </source>
</reference>
<dbReference type="Gene3D" id="1.10.10.10">
    <property type="entry name" value="Winged helix-like DNA-binding domain superfamily/Winged helix DNA-binding domain"/>
    <property type="match status" value="1"/>
</dbReference>
<sequence length="198" mass="22867">MDKKEHCWEQVATNISSQIQDQLKGTIHLSYQNLPNHLRPCFLYFRVFSEGREIQVSKLTWLWISESFVATQTKKPLEDISNDYLENLVGRNLITIAKKRFDVQGLGGRVSVPDTIWEIVKLQHLHIYDQAFFTLNDEEESSESSSILGDLQTISSVYFSCVKNADKILEKKPNLRKLRCEVSKFDGSFPAIRKLKKA</sequence>
<feature type="domain" description="Disease resistance protein winged helix" evidence="5">
    <location>
        <begin position="47"/>
        <end position="99"/>
    </location>
</feature>
<proteinExistence type="predicted"/>
<keyword evidence="3" id="KW-0547">Nucleotide-binding</keyword>
<dbReference type="InterPro" id="IPR044974">
    <property type="entry name" value="Disease_R_plants"/>
</dbReference>
<keyword evidence="2" id="KW-0963">Cytoplasm</keyword>
<evidence type="ECO:0000259" key="5">
    <source>
        <dbReference type="Pfam" id="PF23559"/>
    </source>
</evidence>
<protein>
    <recommendedName>
        <fullName evidence="5">Disease resistance protein winged helix domain-containing protein</fullName>
    </recommendedName>
</protein>
<dbReference type="EMBL" id="JACEIK010000703">
    <property type="protein sequence ID" value="MCD7461186.1"/>
    <property type="molecule type" value="Genomic_DNA"/>
</dbReference>
<dbReference type="PANTHER" id="PTHR23155">
    <property type="entry name" value="DISEASE RESISTANCE PROTEIN RP"/>
    <property type="match status" value="1"/>
</dbReference>
<keyword evidence="7" id="KW-1185">Reference proteome</keyword>
<dbReference type="InterPro" id="IPR036388">
    <property type="entry name" value="WH-like_DNA-bd_sf"/>
</dbReference>
<evidence type="ECO:0000256" key="1">
    <source>
        <dbReference type="ARBA" id="ARBA00004496"/>
    </source>
</evidence>
<accession>A0ABS8SQB2</accession>
<dbReference type="PANTHER" id="PTHR23155:SF1152">
    <property type="entry name" value="AAA+ ATPASE DOMAIN-CONTAINING PROTEIN"/>
    <property type="match status" value="1"/>
</dbReference>
<comment type="caution">
    <text evidence="6">The sequence shown here is derived from an EMBL/GenBank/DDBJ whole genome shotgun (WGS) entry which is preliminary data.</text>
</comment>
<dbReference type="Proteomes" id="UP000823775">
    <property type="component" value="Unassembled WGS sequence"/>
</dbReference>
<dbReference type="Pfam" id="PF23559">
    <property type="entry name" value="WHD_DRP"/>
    <property type="match status" value="1"/>
</dbReference>
<evidence type="ECO:0000313" key="6">
    <source>
        <dbReference type="EMBL" id="MCD7461186.1"/>
    </source>
</evidence>
<evidence type="ECO:0000256" key="2">
    <source>
        <dbReference type="ARBA" id="ARBA00022490"/>
    </source>
</evidence>
<gene>
    <name evidence="6" type="ORF">HAX54_045451</name>
</gene>
<name>A0ABS8SQB2_DATST</name>
<evidence type="ECO:0000256" key="4">
    <source>
        <dbReference type="ARBA" id="ARBA00022840"/>
    </source>
</evidence>
<organism evidence="6 7">
    <name type="scientific">Datura stramonium</name>
    <name type="common">Jimsonweed</name>
    <name type="synonym">Common thornapple</name>
    <dbReference type="NCBI Taxonomy" id="4076"/>
    <lineage>
        <taxon>Eukaryota</taxon>
        <taxon>Viridiplantae</taxon>
        <taxon>Streptophyta</taxon>
        <taxon>Embryophyta</taxon>
        <taxon>Tracheophyta</taxon>
        <taxon>Spermatophyta</taxon>
        <taxon>Magnoliopsida</taxon>
        <taxon>eudicotyledons</taxon>
        <taxon>Gunneridae</taxon>
        <taxon>Pentapetalae</taxon>
        <taxon>asterids</taxon>
        <taxon>lamiids</taxon>
        <taxon>Solanales</taxon>
        <taxon>Solanaceae</taxon>
        <taxon>Solanoideae</taxon>
        <taxon>Datureae</taxon>
        <taxon>Datura</taxon>
    </lineage>
</organism>
<evidence type="ECO:0000313" key="7">
    <source>
        <dbReference type="Proteomes" id="UP000823775"/>
    </source>
</evidence>
<dbReference type="InterPro" id="IPR058922">
    <property type="entry name" value="WHD_DRP"/>
</dbReference>